<accession>A0A423FGW2</accession>
<dbReference type="Proteomes" id="UP000283389">
    <property type="component" value="Unassembled WGS sequence"/>
</dbReference>
<dbReference type="AlphaFoldDB" id="A0A423FGW2"/>
<name>A0A423FGW2_9PSED</name>
<proteinExistence type="predicted"/>
<organism evidence="1 2">
    <name type="scientific">Pseudomonas canadensis</name>
    <dbReference type="NCBI Taxonomy" id="915099"/>
    <lineage>
        <taxon>Bacteria</taxon>
        <taxon>Pseudomonadati</taxon>
        <taxon>Pseudomonadota</taxon>
        <taxon>Gammaproteobacteria</taxon>
        <taxon>Pseudomonadales</taxon>
        <taxon>Pseudomonadaceae</taxon>
        <taxon>Pseudomonas</taxon>
    </lineage>
</organism>
<comment type="caution">
    <text evidence="1">The sequence shown here is derived from an EMBL/GenBank/DDBJ whole genome shotgun (WGS) entry which is preliminary data.</text>
</comment>
<dbReference type="EMBL" id="MOAZ01000002">
    <property type="protein sequence ID" value="ROM56875.1"/>
    <property type="molecule type" value="Genomic_DNA"/>
</dbReference>
<reference evidence="1 2" key="1">
    <citation type="submission" date="2016-10" db="EMBL/GenBank/DDBJ databases">
        <title>Comparative genome analysis of multiple Pseudomonas spp. focuses on biocontrol and plant growth promoting traits.</title>
        <authorList>
            <person name="Tao X.-Y."/>
            <person name="Taylor C.G."/>
        </authorList>
    </citation>
    <scope>NUCLEOTIDE SEQUENCE [LARGE SCALE GENOMIC DNA]</scope>
    <source>
        <strain evidence="1 2">36C8</strain>
    </source>
</reference>
<evidence type="ECO:0008006" key="3">
    <source>
        <dbReference type="Google" id="ProtNLM"/>
    </source>
</evidence>
<dbReference type="PROSITE" id="PS51257">
    <property type="entry name" value="PROKAR_LIPOPROTEIN"/>
    <property type="match status" value="1"/>
</dbReference>
<protein>
    <recommendedName>
        <fullName evidence="3">Lipoprotein</fullName>
    </recommendedName>
</protein>
<gene>
    <name evidence="1" type="ORF">BK649_01425</name>
</gene>
<evidence type="ECO:0000313" key="1">
    <source>
        <dbReference type="EMBL" id="ROM56875.1"/>
    </source>
</evidence>
<evidence type="ECO:0000313" key="2">
    <source>
        <dbReference type="Proteomes" id="UP000283389"/>
    </source>
</evidence>
<sequence>MAPCHRPLENALKAIMGIALLGTLLAGCAPSYSVWTDGMNAFVGTRFDAHLYDDCSRGCGDSYWSPVNKKKVYDQVVKEGDSQRYFVTWIRDCRYSVLVSGEGIIQSWRYENEDRSSCYVF</sequence>